<proteinExistence type="predicted"/>
<reference evidence="1 2" key="1">
    <citation type="submission" date="2017-11" db="EMBL/GenBank/DDBJ databases">
        <title>Biodiversity and function of Thalassospira species in the particle-attached aromatic-hydrocarbon-degrading consortia from the surface seawater of the China South Sea.</title>
        <authorList>
            <person name="Dong C."/>
            <person name="Liu R."/>
            <person name="Shao Z."/>
        </authorList>
    </citation>
    <scope>NUCLEOTIDE SEQUENCE [LARGE SCALE GENOMIC DNA]</scope>
    <source>
        <strain evidence="1 2">139Z-12</strain>
    </source>
</reference>
<dbReference type="EMBL" id="PGTS01000002">
    <property type="protein sequence ID" value="PKR50886.1"/>
    <property type="molecule type" value="Genomic_DNA"/>
</dbReference>
<dbReference type="Proteomes" id="UP000233365">
    <property type="component" value="Unassembled WGS sequence"/>
</dbReference>
<protein>
    <submittedName>
        <fullName evidence="1">Uncharacterized protein</fullName>
    </submittedName>
</protein>
<gene>
    <name evidence="1" type="ORF">CU041_04840</name>
</gene>
<sequence length="87" mass="10046">MTFKKAPRFIRWCFFVFIPDTNALLPPPLTIWRSDQWQFPAAITIINLDFSAPGFVLTNFSGLVLALRVDRVWPVSRRPPSIIWTGI</sequence>
<accession>A0ABX4R9S2</accession>
<evidence type="ECO:0000313" key="2">
    <source>
        <dbReference type="Proteomes" id="UP000233365"/>
    </source>
</evidence>
<keyword evidence="2" id="KW-1185">Reference proteome</keyword>
<organism evidence="1 2">
    <name type="scientific">Thalassospira povalilytica</name>
    <dbReference type="NCBI Taxonomy" id="732237"/>
    <lineage>
        <taxon>Bacteria</taxon>
        <taxon>Pseudomonadati</taxon>
        <taxon>Pseudomonadota</taxon>
        <taxon>Alphaproteobacteria</taxon>
        <taxon>Rhodospirillales</taxon>
        <taxon>Thalassospiraceae</taxon>
        <taxon>Thalassospira</taxon>
    </lineage>
</organism>
<name>A0ABX4R9S2_9PROT</name>
<evidence type="ECO:0000313" key="1">
    <source>
        <dbReference type="EMBL" id="PKR50886.1"/>
    </source>
</evidence>
<comment type="caution">
    <text evidence="1">The sequence shown here is derived from an EMBL/GenBank/DDBJ whole genome shotgun (WGS) entry which is preliminary data.</text>
</comment>